<evidence type="ECO:0000313" key="7">
    <source>
        <dbReference type="EMBL" id="AWW49236.1"/>
    </source>
</evidence>
<organism evidence="7 8">
    <name type="scientific">Polynucleobacter paneuropaeus</name>
    <dbReference type="NCBI Taxonomy" id="2527775"/>
    <lineage>
        <taxon>Bacteria</taxon>
        <taxon>Pseudomonadati</taxon>
        <taxon>Pseudomonadota</taxon>
        <taxon>Betaproteobacteria</taxon>
        <taxon>Burkholderiales</taxon>
        <taxon>Burkholderiaceae</taxon>
        <taxon>Polynucleobacter</taxon>
    </lineage>
</organism>
<sequence>MAAGKVAPLSKLPVVIVGGGIGGISCALDLASSGVEVILIEKEDRLGGKIRQLNCSSDPLSPAPIDSGPTVFTMRWVFDALFQKVGTTLESELKITKLEILARHAWSKDERLDLFANVDQSAEAIKEFSSAAEADRFLQFSQQCRKLYRALEKPYMLSEKPSFGGMITDLGISGSKVLYEIGLFNTLWKSLGDYFHDPRLRQLFGRYATYCGSSPYQAPATLMLIADVEAQGVWAIEGGMYSLVKALQKLAQDKGVQFMTGQACEEILIEQGRASGVRLADGTSIQAQAVIFNGDLAALQTGLLNPASKQSLNAKMAAPSAAKRSLSAVTWSINAKADGFPLVRHNVFFNQDYRAEFDDTFQKKRLPRKPTVYVCAQDQGDVHQSSSNPERLLCLVNAPANGDQSEFSTQEIEACEQETFSLLQQCGLNIDLDSAICQRTTPSLFNQLFPATGGALYGQANHGWMETFGRASAQSPIPGLYLAGGSVHPGPGVPMAALSGRMAAATLMDHLGLIKLSGRMLISGGTSML</sequence>
<dbReference type="InterPro" id="IPR014105">
    <property type="entry name" value="Carotenoid/retinoid_OxRdtase"/>
</dbReference>
<dbReference type="InterPro" id="IPR036188">
    <property type="entry name" value="FAD/NAD-bd_sf"/>
</dbReference>
<feature type="domain" description="Amine oxidase" evidence="6">
    <location>
        <begin position="21"/>
        <end position="507"/>
    </location>
</feature>
<comment type="similarity">
    <text evidence="2 5">Belongs to the carotenoid/retinoid oxidoreductase family.</text>
</comment>
<dbReference type="EMBL" id="CP030085">
    <property type="protein sequence ID" value="AWW49236.1"/>
    <property type="molecule type" value="Genomic_DNA"/>
</dbReference>
<dbReference type="InterPro" id="IPR054841">
    <property type="entry name" value="carotdesatCrtD"/>
</dbReference>
<evidence type="ECO:0000256" key="3">
    <source>
        <dbReference type="ARBA" id="ARBA00022746"/>
    </source>
</evidence>
<evidence type="ECO:0000256" key="4">
    <source>
        <dbReference type="ARBA" id="ARBA00023002"/>
    </source>
</evidence>
<reference evidence="8" key="1">
    <citation type="submission" date="2018-06" db="EMBL/GenBank/DDBJ databases">
        <title>Description of a new Polynucleobacter species.</title>
        <authorList>
            <person name="Hahn M.W."/>
        </authorList>
    </citation>
    <scope>NUCLEOTIDE SEQUENCE [LARGE SCALE GENOMIC DNA]</scope>
    <source>
        <strain evidence="8">MG-25-Pas1-D2</strain>
    </source>
</reference>
<dbReference type="AlphaFoldDB" id="A0A2Z4JR81"/>
<keyword evidence="4 5" id="KW-0560">Oxidoreductase</keyword>
<dbReference type="PANTHER" id="PTHR43734:SF7">
    <property type="entry name" value="4,4'-DIAPONEUROSPORENE OXYGENASE"/>
    <property type="match status" value="1"/>
</dbReference>
<dbReference type="GO" id="GO:0016491">
    <property type="term" value="F:oxidoreductase activity"/>
    <property type="evidence" value="ECO:0007669"/>
    <property type="project" value="UniProtKB-KW"/>
</dbReference>
<dbReference type="GO" id="GO:0016117">
    <property type="term" value="P:carotenoid biosynthetic process"/>
    <property type="evidence" value="ECO:0007669"/>
    <property type="project" value="UniProtKB-KW"/>
</dbReference>
<keyword evidence="3 5" id="KW-0125">Carotenoid biosynthesis</keyword>
<dbReference type="Gene3D" id="3.50.50.60">
    <property type="entry name" value="FAD/NAD(P)-binding domain"/>
    <property type="match status" value="2"/>
</dbReference>
<evidence type="ECO:0000256" key="2">
    <source>
        <dbReference type="ARBA" id="ARBA00006046"/>
    </source>
</evidence>
<evidence type="ECO:0000313" key="8">
    <source>
        <dbReference type="Proteomes" id="UP000248592"/>
    </source>
</evidence>
<dbReference type="PANTHER" id="PTHR43734">
    <property type="entry name" value="PHYTOENE DESATURASE"/>
    <property type="match status" value="1"/>
</dbReference>
<dbReference type="NCBIfam" id="NF045637">
    <property type="entry name" value="carotdesatCrtDProt"/>
    <property type="match status" value="1"/>
</dbReference>
<evidence type="ECO:0000259" key="6">
    <source>
        <dbReference type="Pfam" id="PF01593"/>
    </source>
</evidence>
<comment type="pathway">
    <text evidence="1 5">Carotenoid biosynthesis.</text>
</comment>
<proteinExistence type="inferred from homology"/>
<dbReference type="InterPro" id="IPR002937">
    <property type="entry name" value="Amino_oxidase"/>
</dbReference>
<evidence type="ECO:0000256" key="5">
    <source>
        <dbReference type="RuleBase" id="RU362075"/>
    </source>
</evidence>
<dbReference type="PROSITE" id="PS51257">
    <property type="entry name" value="PROKAR_LIPOPROTEIN"/>
    <property type="match status" value="1"/>
</dbReference>
<name>A0A2Z4JR81_9BURK</name>
<dbReference type="Proteomes" id="UP000248592">
    <property type="component" value="Chromosome"/>
</dbReference>
<evidence type="ECO:0000256" key="1">
    <source>
        <dbReference type="ARBA" id="ARBA00004829"/>
    </source>
</evidence>
<gene>
    <name evidence="7" type="ORF">Pas1_01890</name>
</gene>
<accession>A0A2Z4JR81</accession>
<dbReference type="Pfam" id="PF01593">
    <property type="entry name" value="Amino_oxidase"/>
    <property type="match status" value="1"/>
</dbReference>
<dbReference type="NCBIfam" id="TIGR02734">
    <property type="entry name" value="crtI_fam"/>
    <property type="match status" value="1"/>
</dbReference>
<dbReference type="SUPFAM" id="SSF51905">
    <property type="entry name" value="FAD/NAD(P)-binding domain"/>
    <property type="match status" value="1"/>
</dbReference>
<protein>
    <submittedName>
        <fullName evidence="7">CrtD protein</fullName>
    </submittedName>
</protein>